<name>A0A8S0Z508_ARCPL</name>
<organism evidence="1 2">
    <name type="scientific">Arctia plantaginis</name>
    <name type="common">Wood tiger moth</name>
    <name type="synonym">Phalaena plantaginis</name>
    <dbReference type="NCBI Taxonomy" id="874455"/>
    <lineage>
        <taxon>Eukaryota</taxon>
        <taxon>Metazoa</taxon>
        <taxon>Ecdysozoa</taxon>
        <taxon>Arthropoda</taxon>
        <taxon>Hexapoda</taxon>
        <taxon>Insecta</taxon>
        <taxon>Pterygota</taxon>
        <taxon>Neoptera</taxon>
        <taxon>Endopterygota</taxon>
        <taxon>Lepidoptera</taxon>
        <taxon>Glossata</taxon>
        <taxon>Ditrysia</taxon>
        <taxon>Noctuoidea</taxon>
        <taxon>Erebidae</taxon>
        <taxon>Arctiinae</taxon>
        <taxon>Arctia</taxon>
    </lineage>
</organism>
<reference evidence="1 2" key="1">
    <citation type="submission" date="2020-04" db="EMBL/GenBank/DDBJ databases">
        <authorList>
            <person name="Wallbank WR R."/>
            <person name="Pardo Diaz C."/>
            <person name="Kozak K."/>
            <person name="Martin S."/>
            <person name="Jiggins C."/>
            <person name="Moest M."/>
            <person name="Warren A I."/>
            <person name="Byers J.R.P. K."/>
            <person name="Montejo-Kovacevich G."/>
            <person name="Yen C E."/>
        </authorList>
    </citation>
    <scope>NUCLEOTIDE SEQUENCE [LARGE SCALE GENOMIC DNA]</scope>
</reference>
<dbReference type="EMBL" id="CADEBD010000226">
    <property type="protein sequence ID" value="CAB3225508.1"/>
    <property type="molecule type" value="Genomic_DNA"/>
</dbReference>
<protein>
    <submittedName>
        <fullName evidence="1">Uncharacterized protein</fullName>
    </submittedName>
</protein>
<dbReference type="InterPro" id="IPR015943">
    <property type="entry name" value="WD40/YVTN_repeat-like_dom_sf"/>
</dbReference>
<dbReference type="AlphaFoldDB" id="A0A8S0Z508"/>
<dbReference type="SUPFAM" id="SSF63825">
    <property type="entry name" value="YWTD domain"/>
    <property type="match status" value="1"/>
</dbReference>
<dbReference type="Gene3D" id="2.130.10.10">
    <property type="entry name" value="YVTN repeat-like/Quinoprotein amine dehydrogenase"/>
    <property type="match status" value="1"/>
</dbReference>
<comment type="caution">
    <text evidence="1">The sequence shown here is derived from an EMBL/GenBank/DDBJ whole genome shotgun (WGS) entry which is preliminary data.</text>
</comment>
<gene>
    <name evidence="1" type="ORF">APLA_LOCUS2262</name>
</gene>
<accession>A0A8S0Z508</accession>
<sequence>MLILISMSRSRQNHTKNKTCDHLIKFGNEFYDKQMLFHGYGKSYSMVMHEKTGDLYFSHVSRSDDFDNREIMACHIKEETCRSVEGISGGFAVAYEKETDELFFGGNDGVYQYDFSEKVAKRIGVNGKMIYGVAIAGKYFFFIVYPKKALYIVKDRDFKHPLKFLDAEVENILLTKSLNVYLSNMTALYKIEPPHGPTKKLIVIDDQFHVRQLVKKINGSVYICTFEGIYETNETSRKAVKVCDLDKPFGMAFYESMILYSDEHAIHSLVLSNDYECINKSLADMDILRSRFSVMLEL</sequence>
<proteinExistence type="predicted"/>
<dbReference type="OrthoDB" id="10252139at2759"/>
<dbReference type="Proteomes" id="UP000494256">
    <property type="component" value="Unassembled WGS sequence"/>
</dbReference>
<evidence type="ECO:0000313" key="2">
    <source>
        <dbReference type="Proteomes" id="UP000494256"/>
    </source>
</evidence>
<evidence type="ECO:0000313" key="1">
    <source>
        <dbReference type="EMBL" id="CAB3225508.1"/>
    </source>
</evidence>